<accession>A0A3N2PUV2</accession>
<proteinExistence type="predicted"/>
<dbReference type="RefSeq" id="XP_028466077.1">
    <property type="nucleotide sequence ID" value="XM_028614289.1"/>
</dbReference>
<keyword evidence="2" id="KW-1185">Reference proteome</keyword>
<dbReference type="Proteomes" id="UP000272025">
    <property type="component" value="Unassembled WGS sequence"/>
</dbReference>
<dbReference type="EMBL" id="ML119056">
    <property type="protein sequence ID" value="ROT38271.1"/>
    <property type="molecule type" value="Genomic_DNA"/>
</dbReference>
<evidence type="ECO:0000313" key="2">
    <source>
        <dbReference type="Proteomes" id="UP000272025"/>
    </source>
</evidence>
<protein>
    <submittedName>
        <fullName evidence="1">Uncharacterized protein</fullName>
    </submittedName>
</protein>
<organism evidence="1 2">
    <name type="scientific">Sodiomyces alkalinus (strain CBS 110278 / VKM F-3762 / F11)</name>
    <name type="common">Alkaliphilic filamentous fungus</name>
    <dbReference type="NCBI Taxonomy" id="1314773"/>
    <lineage>
        <taxon>Eukaryota</taxon>
        <taxon>Fungi</taxon>
        <taxon>Dikarya</taxon>
        <taxon>Ascomycota</taxon>
        <taxon>Pezizomycotina</taxon>
        <taxon>Sordariomycetes</taxon>
        <taxon>Hypocreomycetidae</taxon>
        <taxon>Glomerellales</taxon>
        <taxon>Plectosphaerellaceae</taxon>
        <taxon>Sodiomyces</taxon>
    </lineage>
</organism>
<dbReference type="AlphaFoldDB" id="A0A3N2PUV2"/>
<evidence type="ECO:0000313" key="1">
    <source>
        <dbReference type="EMBL" id="ROT38271.1"/>
    </source>
</evidence>
<name>A0A3N2PUV2_SODAK</name>
<gene>
    <name evidence="1" type="ORF">SODALDRAFT_360623</name>
</gene>
<dbReference type="GeneID" id="39582767"/>
<sequence length="272" mass="29634">MLTHCSIQISASPFDFPPSSLADPYFHGNRGPLAVCLHPKPNPMMNRPVNNGMSQPHPSMPNTALCEVTKREMKEDGMHRDAGCKRQHHPLGTSTGRVEASRPKVVPMANGIQHPVDHQFVLRTVCVPSLLAGANGCSVREQGEQHKTPAAHQVQQPTCAVILPTWPADKKPKGAAVWRGKHAVVLYHTVRPPLGVPSMREIGTQDPSGSGFVSPPLRTCYLGALTVPQPCGPRSETVHITMDATNLQPIATAMLLRPTDTCWNRQDSLVFR</sequence>
<reference evidence="1 2" key="1">
    <citation type="journal article" date="2018" name="Mol. Ecol.">
        <title>The obligate alkalophilic soda-lake fungus Sodiomyces alkalinus has shifted to a protein diet.</title>
        <authorList>
            <person name="Grum-Grzhimaylo A.A."/>
            <person name="Falkoski D.L."/>
            <person name="van den Heuvel J."/>
            <person name="Valero-Jimenez C.A."/>
            <person name="Min B."/>
            <person name="Choi I.G."/>
            <person name="Lipzen A."/>
            <person name="Daum C.G."/>
            <person name="Aanen D.K."/>
            <person name="Tsang A."/>
            <person name="Henrissat B."/>
            <person name="Bilanenko E.N."/>
            <person name="de Vries R.P."/>
            <person name="van Kan J.A.L."/>
            <person name="Grigoriev I.V."/>
            <person name="Debets A.J.M."/>
        </authorList>
    </citation>
    <scope>NUCLEOTIDE SEQUENCE [LARGE SCALE GENOMIC DNA]</scope>
    <source>
        <strain evidence="1 2">F11</strain>
    </source>
</reference>